<dbReference type="InterPro" id="IPR011990">
    <property type="entry name" value="TPR-like_helical_dom_sf"/>
</dbReference>
<feature type="domain" description="DUF5107" evidence="3">
    <location>
        <begin position="51"/>
        <end position="355"/>
    </location>
</feature>
<dbReference type="Gene3D" id="1.25.40.10">
    <property type="entry name" value="Tetratricopeptide repeat domain"/>
    <property type="match status" value="2"/>
</dbReference>
<dbReference type="InterPro" id="IPR019734">
    <property type="entry name" value="TPR_rpt"/>
</dbReference>
<dbReference type="EMBL" id="QLLN01000003">
    <property type="protein sequence ID" value="RAJ12400.1"/>
    <property type="molecule type" value="Genomic_DNA"/>
</dbReference>
<dbReference type="Pfam" id="PF17128">
    <property type="entry name" value="DUF5107"/>
    <property type="match status" value="1"/>
</dbReference>
<evidence type="ECO:0000313" key="4">
    <source>
        <dbReference type="EMBL" id="RAJ12400.1"/>
    </source>
</evidence>
<organism evidence="4 5">
    <name type="scientific">Arenibacter echinorum</name>
    <dbReference type="NCBI Taxonomy" id="440515"/>
    <lineage>
        <taxon>Bacteria</taxon>
        <taxon>Pseudomonadati</taxon>
        <taxon>Bacteroidota</taxon>
        <taxon>Flavobacteriia</taxon>
        <taxon>Flavobacteriales</taxon>
        <taxon>Flavobacteriaceae</taxon>
        <taxon>Arenibacter</taxon>
    </lineage>
</organism>
<keyword evidence="1" id="KW-0802">TPR repeat</keyword>
<dbReference type="OrthoDB" id="174931at2"/>
<dbReference type="SMART" id="SM00028">
    <property type="entry name" value="TPR"/>
    <property type="match status" value="4"/>
</dbReference>
<sequence>MKVKNISLIIALGLCLGTMAQTPSVTIKEEMMSLETYDFSKPNPVPILTDNAKIFPYFKYEGYENIAKRKNWKVVTLENEFIKVFVLPEIGGKVWGAIEKSTGEEFLYKNEVIKFRNISMRGPWTSGGIEFNFGIIGHHPSTATPVDYVVKTNEDGSVSCIVGSADLPSDTDWRVEIRLEKDKAYFETNASWYNGSPIDQSYYNWMTAAAVVSDDLEFIYPGNQFLEHGGAAKPWPIDEEGRDLSLYKNNNFDKDISEHVVGDYKDFFGGYYHNRNFGFGHWAPYEEMPGQKLWLWSMARSGGIWEDLLTDTDGQYMEFQAGRLLNQYSPGETNPISQANFEPYVMDRWKEIWFPFKEIGGMVDATEYGVLNVKESDKGLYIGINALQSLRDNLTVSINGKEVYSEEIGLEPMGIFSKVLPLEHSGEIVVQLGDKKLFYTSNGESTLIKRPFIDDEALKVSKSEQLYHEGWEALKFRDYELAAKKLNELVAFDPSHQDGLLKLAGLEYRKTNYDKALEYVNRVLKLDTYNTEANYLAGIIYRSLNDSINALESLGWAARSINYRSVSYAQMAEIYFSTQNLERADLYANKALDYNTYNLNARKIKLLLQRKNNRSNAFNKEYAELIKIDPLNHFALIESQFLSGPTPLIMPKEISNEFPDESILEQAIYYKDIGLVSEAMEILKLSKTSNAKIHLWSAYLSQDMAAGPGNEYLAKAIAAPVDFVFPYRPETMDVLHWAISQNANWKFKYYLAQNYMAVGQKALGLQLLKDCGNEPDSDIFYRFRARMFENEDYIANEKDYLKALQINGSDWKLKEEVVQFYLDNNKIEQAYKLAKKSYAKYPNNANIGLIYAKSSLLNDQYGETIEVLKDIMILPFEHASESKKIYTEAHILMALDNMKAKNYKRAISFLEASKEWPENLGVGKPFHADERLQDYLLAVNFELLKDSNKSEQLLTGILSYQNKNNQKVVYPNELFELLSLKKLGKSSELESSIKRISNIKTSAMGELVLSLYGNVTSAMQDIRNQNVLSNSSLRIMEAASKY</sequence>
<keyword evidence="2" id="KW-0732">Signal</keyword>
<feature type="chain" id="PRO_5016415742" evidence="2">
    <location>
        <begin position="21"/>
        <end position="1042"/>
    </location>
</feature>
<feature type="repeat" description="TPR" evidence="1">
    <location>
        <begin position="497"/>
        <end position="530"/>
    </location>
</feature>
<reference evidence="4 5" key="1">
    <citation type="submission" date="2018-06" db="EMBL/GenBank/DDBJ databases">
        <title>Genomic Encyclopedia of Archaeal and Bacterial Type Strains, Phase II (KMG-II): from individual species to whole genera.</title>
        <authorList>
            <person name="Goeker M."/>
        </authorList>
    </citation>
    <scope>NUCLEOTIDE SEQUENCE [LARGE SCALE GENOMIC DNA]</scope>
    <source>
        <strain evidence="4 5">DSM 23522</strain>
    </source>
</reference>
<evidence type="ECO:0000256" key="2">
    <source>
        <dbReference type="SAM" id="SignalP"/>
    </source>
</evidence>
<accession>A0A327R6B6</accession>
<evidence type="ECO:0000259" key="3">
    <source>
        <dbReference type="Pfam" id="PF17128"/>
    </source>
</evidence>
<feature type="signal peptide" evidence="2">
    <location>
        <begin position="1"/>
        <end position="20"/>
    </location>
</feature>
<dbReference type="Proteomes" id="UP000249696">
    <property type="component" value="Unassembled WGS sequence"/>
</dbReference>
<keyword evidence="5" id="KW-1185">Reference proteome</keyword>
<dbReference type="PROSITE" id="PS50005">
    <property type="entry name" value="TPR"/>
    <property type="match status" value="1"/>
</dbReference>
<name>A0A327R6B6_9FLAO</name>
<gene>
    <name evidence="4" type="ORF">LV92_01634</name>
</gene>
<dbReference type="RefSeq" id="WP_146613524.1">
    <property type="nucleotide sequence ID" value="NZ_QLLN01000003.1"/>
</dbReference>
<evidence type="ECO:0000313" key="5">
    <source>
        <dbReference type="Proteomes" id="UP000249696"/>
    </source>
</evidence>
<dbReference type="InterPro" id="IPR033396">
    <property type="entry name" value="DUF5107"/>
</dbReference>
<dbReference type="SUPFAM" id="SSF48452">
    <property type="entry name" value="TPR-like"/>
    <property type="match status" value="2"/>
</dbReference>
<dbReference type="AlphaFoldDB" id="A0A327R6B6"/>
<protein>
    <submittedName>
        <fullName evidence="4">Uncharacterized protein DUF5107</fullName>
    </submittedName>
</protein>
<comment type="caution">
    <text evidence="4">The sequence shown here is derived from an EMBL/GenBank/DDBJ whole genome shotgun (WGS) entry which is preliminary data.</text>
</comment>
<evidence type="ECO:0000256" key="1">
    <source>
        <dbReference type="PROSITE-ProRule" id="PRU00339"/>
    </source>
</evidence>
<proteinExistence type="predicted"/>